<dbReference type="InterPro" id="IPR025558">
    <property type="entry name" value="DUF4283"/>
</dbReference>
<dbReference type="Pfam" id="PF14111">
    <property type="entry name" value="DUF4283"/>
    <property type="match status" value="1"/>
</dbReference>
<dbReference type="InterPro" id="IPR005135">
    <property type="entry name" value="Endo/exonuclease/phosphatase"/>
</dbReference>
<dbReference type="EMBL" id="JARYMX010000013">
    <property type="protein sequence ID" value="KAJ9536643.1"/>
    <property type="molecule type" value="Genomic_DNA"/>
</dbReference>
<organism evidence="3 4">
    <name type="scientific">Centaurea solstitialis</name>
    <name type="common">yellow star-thistle</name>
    <dbReference type="NCBI Taxonomy" id="347529"/>
    <lineage>
        <taxon>Eukaryota</taxon>
        <taxon>Viridiplantae</taxon>
        <taxon>Streptophyta</taxon>
        <taxon>Embryophyta</taxon>
        <taxon>Tracheophyta</taxon>
        <taxon>Spermatophyta</taxon>
        <taxon>Magnoliopsida</taxon>
        <taxon>eudicotyledons</taxon>
        <taxon>Gunneridae</taxon>
        <taxon>Pentapetalae</taxon>
        <taxon>asterids</taxon>
        <taxon>campanulids</taxon>
        <taxon>Asterales</taxon>
        <taxon>Asteraceae</taxon>
        <taxon>Carduoideae</taxon>
        <taxon>Cardueae</taxon>
        <taxon>Centaureinae</taxon>
        <taxon>Centaurea</taxon>
    </lineage>
</organism>
<gene>
    <name evidence="3" type="ORF">OSB04_un000192</name>
</gene>
<dbReference type="SUPFAM" id="SSF56672">
    <property type="entry name" value="DNA/RNA polymerases"/>
    <property type="match status" value="1"/>
</dbReference>
<dbReference type="Proteomes" id="UP001172457">
    <property type="component" value="Unassembled WGS sequence"/>
</dbReference>
<feature type="domain" description="Reverse transcriptase" evidence="2">
    <location>
        <begin position="934"/>
        <end position="1197"/>
    </location>
</feature>
<feature type="region of interest" description="Disordered" evidence="1">
    <location>
        <begin position="307"/>
        <end position="394"/>
    </location>
</feature>
<dbReference type="Pfam" id="PF00078">
    <property type="entry name" value="RVT_1"/>
    <property type="match status" value="1"/>
</dbReference>
<reference evidence="3" key="1">
    <citation type="submission" date="2023-03" db="EMBL/GenBank/DDBJ databases">
        <title>Chromosome-scale reference genome and RAD-based genetic map of yellow starthistle (Centaurea solstitialis) reveal putative structural variation and QTLs associated with invader traits.</title>
        <authorList>
            <person name="Reatini B."/>
            <person name="Cang F.A."/>
            <person name="Jiang Q."/>
            <person name="Mckibben M.T.W."/>
            <person name="Barker M.S."/>
            <person name="Rieseberg L.H."/>
            <person name="Dlugosch K.M."/>
        </authorList>
    </citation>
    <scope>NUCLEOTIDE SEQUENCE</scope>
    <source>
        <strain evidence="3">CAN-66</strain>
        <tissue evidence="3">Leaf</tissue>
    </source>
</reference>
<dbReference type="PANTHER" id="PTHR46890">
    <property type="entry name" value="NON-LTR RETROLELEMENT REVERSE TRANSCRIPTASE-LIKE PROTEIN-RELATED"/>
    <property type="match status" value="1"/>
</dbReference>
<comment type="caution">
    <text evidence="3">The sequence shown here is derived from an EMBL/GenBank/DDBJ whole genome shotgun (WGS) entry which is preliminary data.</text>
</comment>
<feature type="compositionally biased region" description="Basic and acidic residues" evidence="1">
    <location>
        <begin position="378"/>
        <end position="394"/>
    </location>
</feature>
<dbReference type="InterPro" id="IPR043502">
    <property type="entry name" value="DNA/RNA_pol_sf"/>
</dbReference>
<evidence type="ECO:0000313" key="3">
    <source>
        <dbReference type="EMBL" id="KAJ9536643.1"/>
    </source>
</evidence>
<feature type="compositionally biased region" description="Basic and acidic residues" evidence="1">
    <location>
        <begin position="328"/>
        <end position="353"/>
    </location>
</feature>
<dbReference type="InterPro" id="IPR036691">
    <property type="entry name" value="Endo/exonu/phosph_ase_sf"/>
</dbReference>
<dbReference type="PROSITE" id="PS50878">
    <property type="entry name" value="RT_POL"/>
    <property type="match status" value="1"/>
</dbReference>
<dbReference type="SUPFAM" id="SSF56219">
    <property type="entry name" value="DNase I-like"/>
    <property type="match status" value="1"/>
</dbReference>
<proteinExistence type="predicted"/>
<dbReference type="Gene3D" id="3.60.10.10">
    <property type="entry name" value="Endonuclease/exonuclease/phosphatase"/>
    <property type="match status" value="1"/>
</dbReference>
<keyword evidence="4" id="KW-1185">Reference proteome</keyword>
<evidence type="ECO:0000259" key="2">
    <source>
        <dbReference type="PROSITE" id="PS50878"/>
    </source>
</evidence>
<dbReference type="PANTHER" id="PTHR46890:SF48">
    <property type="entry name" value="RNA-DIRECTED DNA POLYMERASE"/>
    <property type="match status" value="1"/>
</dbReference>
<dbReference type="InterPro" id="IPR052343">
    <property type="entry name" value="Retrotransposon-Effector_Assoc"/>
</dbReference>
<name>A0AA38SD55_9ASTR</name>
<protein>
    <recommendedName>
        <fullName evidence="2">Reverse transcriptase domain-containing protein</fullName>
    </recommendedName>
</protein>
<evidence type="ECO:0000313" key="4">
    <source>
        <dbReference type="Proteomes" id="UP001172457"/>
    </source>
</evidence>
<sequence length="1290" mass="145064">MDAMDQIIAKEVEIKCDSVVREKTQRASVFDRLNIDERLKHSEPSSLNYAKAVGSGVGDSSLTFYPLVDKTQSKVRIPEVLAKHVMDQHRSTLFGYFLGPRLHFPIVEEYAKKTWGKFGFSAAMMNSNGFYFFKFNDIGGAKQVIENGPLMIRGVPLFVDLWDPSQGLSKPMHNTCPLWVKLHNIPLVAFNKEGIGRIASALGVPKQMDACTSSMCDKAWGRPGFAKVLVEVWAVGELKRELQVVIPGMNGAQDATVVVQVEYIWEPIQCQHCMVFGHKASTCVKAMRAAKPKENVMDDQGFTTVKRKEWRQKQGAPAKQTTQVEIVEPSKRSESELDKGVSPENTKHAELKKQQHQRGGIEGQPSHGKSPTLGQKPGRLEEPKKMVTNDLSGKEKQLKLKGILKHRPLIPEVSDAFKTFQPRRGVVINEPSRAQQNRFSSLSDFSEDDSTPILEEVSQEMDKGGMNEVVSSSLESGCWNIRGLNSPVKRKEVKNFIHSNGLALCGIVESKVDVLALNEVCSSTFGVWSWISNSGMCNGGTRIICAWDPRHLDVMLIESHAQFMHCQVFVKGSPIHFFVSLIYGANSYGERRLLWSGLRKFKVFLGNNAWIAMGDFNSMLFPHDGLGGSSKRDRDMEDFMLCVEDVDIFDCRYGGIQYTWVQKPNSEGGIMRKLDRIMVNSELLSIMGDAEASFLSRGISDHAPGIISFKGGHKPKLGGFKFDNFLVSHPMFHETIRNVWRTDFGGCFIKRVEFFRKEFEIAQLHVDSDPFNVGFREDLAHISLAFQQACLDEEDALRQRAKIHSLNEGDGNTKYFHHVMREKRHFRRCTSIIDANGQLVQDDDVPKAFVDYYKSLMGELDVGVVPEMHPSWFDRRLTLHESLAMLDPITDVEIKKAMFAIGNDKAPGSDGFSSKFFKAAWSEVGGDVEKGIHEFFYRSRMLVQLNHTLICLIPKSSNASKVVDFRPISCCNVLFKCISKIVSDRIKGAFDGLVNRAQSAFIPGRRISDNILLAHELVNGYQKNGGSPRCAFKIDIRKAYDMVSWSFILSMLNGLGFHPAIVRWIEEIISTVSYSVAVNGVSEGFFQAKRGIRQGDPLSPYLFTLVMEGFSLILQRCINEAAEFGYHYGCEELGISHLCFADDLFVFTKGDIRSVEVLKRALAIFRSKSGLEPSLEKSEVFFGNVDAQTKEAIVLTLPFRNGVFPIRSILSRVFYVSRLETLSRFSFSKVENVQVSVYFSSAVRSFEETIFRNFSSSIDKSAARTFEKSDFRELSKLTDKDFRPGNALTN</sequence>
<evidence type="ECO:0000256" key="1">
    <source>
        <dbReference type="SAM" id="MobiDB-lite"/>
    </source>
</evidence>
<dbReference type="CDD" id="cd01650">
    <property type="entry name" value="RT_nLTR_like"/>
    <property type="match status" value="1"/>
</dbReference>
<dbReference type="GO" id="GO:0003824">
    <property type="term" value="F:catalytic activity"/>
    <property type="evidence" value="ECO:0007669"/>
    <property type="project" value="InterPro"/>
</dbReference>
<dbReference type="InterPro" id="IPR000477">
    <property type="entry name" value="RT_dom"/>
</dbReference>
<dbReference type="Pfam" id="PF03372">
    <property type="entry name" value="Exo_endo_phos"/>
    <property type="match status" value="1"/>
</dbReference>
<accession>A0AA38SD55</accession>